<organism evidence="3 4">
    <name type="scientific">Artemia franciscana</name>
    <name type="common">Brine shrimp</name>
    <name type="synonym">Artemia sanfranciscana</name>
    <dbReference type="NCBI Taxonomy" id="6661"/>
    <lineage>
        <taxon>Eukaryota</taxon>
        <taxon>Metazoa</taxon>
        <taxon>Ecdysozoa</taxon>
        <taxon>Arthropoda</taxon>
        <taxon>Crustacea</taxon>
        <taxon>Branchiopoda</taxon>
        <taxon>Anostraca</taxon>
        <taxon>Artemiidae</taxon>
        <taxon>Artemia</taxon>
    </lineage>
</organism>
<keyword evidence="4" id="KW-1185">Reference proteome</keyword>
<proteinExistence type="predicted"/>
<feature type="region of interest" description="Disordered" evidence="1">
    <location>
        <begin position="373"/>
        <end position="461"/>
    </location>
</feature>
<feature type="compositionally biased region" description="Polar residues" evidence="1">
    <location>
        <begin position="1474"/>
        <end position="1498"/>
    </location>
</feature>
<feature type="region of interest" description="Disordered" evidence="1">
    <location>
        <begin position="275"/>
        <end position="318"/>
    </location>
</feature>
<feature type="compositionally biased region" description="Basic residues" evidence="1">
    <location>
        <begin position="442"/>
        <end position="452"/>
    </location>
</feature>
<comment type="caution">
    <text evidence="3">The sequence shown here is derived from an EMBL/GenBank/DDBJ whole genome shotgun (WGS) entry which is preliminary data.</text>
</comment>
<name>A0AA88I570_ARTSF</name>
<feature type="compositionally biased region" description="Polar residues" evidence="1">
    <location>
        <begin position="298"/>
        <end position="318"/>
    </location>
</feature>
<reference evidence="3" key="1">
    <citation type="submission" date="2023-07" db="EMBL/GenBank/DDBJ databases">
        <title>Chromosome-level genome assembly of Artemia franciscana.</title>
        <authorList>
            <person name="Jo E."/>
        </authorList>
    </citation>
    <scope>NUCLEOTIDE SEQUENCE</scope>
    <source>
        <tissue evidence="3">Whole body</tissue>
    </source>
</reference>
<dbReference type="Proteomes" id="UP001187531">
    <property type="component" value="Unassembled WGS sequence"/>
</dbReference>
<evidence type="ECO:0000313" key="4">
    <source>
        <dbReference type="Proteomes" id="UP001187531"/>
    </source>
</evidence>
<feature type="compositionally biased region" description="Basic and acidic residues" evidence="1">
    <location>
        <begin position="1116"/>
        <end position="1128"/>
    </location>
</feature>
<gene>
    <name evidence="3" type="ORF">QYM36_003263</name>
</gene>
<feature type="compositionally biased region" description="Polar residues" evidence="1">
    <location>
        <begin position="407"/>
        <end position="441"/>
    </location>
</feature>
<evidence type="ECO:0000259" key="2">
    <source>
        <dbReference type="Pfam" id="PF10491"/>
    </source>
</evidence>
<feature type="compositionally biased region" description="Polar residues" evidence="1">
    <location>
        <begin position="275"/>
        <end position="288"/>
    </location>
</feature>
<feature type="domain" description="Nuclear respiratory factor 1 NLS/DNA-binding dimerisation" evidence="2">
    <location>
        <begin position="4"/>
        <end position="108"/>
    </location>
</feature>
<dbReference type="EMBL" id="JAVRJZ010000005">
    <property type="protein sequence ID" value="KAK2723007.1"/>
    <property type="molecule type" value="Genomic_DNA"/>
</dbReference>
<sequence>MASRSSGDNVMVSNLPLLFANGQPTSLNAMSLVDLQYFIPFLMKCATGQDPKYWETLQKPYWWPTDVPFSQEIIYPSLAISDINQVWTSRFRVLVNNCYIHYGCKYLLDFSAYLRDCDRKGVTYQRNNDGTISMFDRTEGKLLVKFRDVNRDYDLAYRQTPTMRIGTLPGMPTQLLTPSPFISPPLQRRIVTASIPPPGSVPEIRPVPHLQPSPQSRLVQPKPPAPMQGHKGNVPIRPVPGTSSSSLNAYEHIQILSNRPDLAIKPVTSKRTILPATTSSTSNAQWNTEQKKVPSYQVAPSQRSQPQKNIVEVSTQNPASSISREVTMALQKKLHNTTIRPANTQPAKSDPKQQVPQNVANLLKSLQLGNSVSIQLPNNKPKPAPVADAPIKPSLTVIPGPSVAPIGSSSPQATPTGSGQHVQKNNQTKNVTPVKNESPKTTPRKSLPRAKSRPSLLPKVQRPMAQNEDIVDIYLCDFCDKQFTSLQQTKVHEATCEAKSKVTATNRLSAITKPPEPEIVEISDDNPIDFLKYFGLVHGFKSDLGRSRKFLPKVIDEAPRKLFLVHQLRHMNIPLSCYMGRTFVSLSSKVLSANALRPQIEKYERFCSTARDDVTQTIRVSARDTSLLAQRLQSGVRRARDYQHEYCFSAKERRARYRYLKTGLTKRSRTLKRACKKPLLRIHKLTPSDVKDWKRYLVEDFKVVHQSLKMEIKKPCPLSKKLEIIKDVTPKYTKMTPRVPPIRIRAMPNGAMSITTASRPSKVKTVITNEPKLMPSVEQNGFKIQKARKSFKSSVSVSSLEEIEKVMNIKVQGVKRTAVFYAGRRRKKRRKRIFTNLSKTIQKPKKDVNANPSLIVSETEIPLPLDIKKLTREQKSLLRDECKELKSKGLRNLLLTEKGHVTRRMVQKSDSPSESPVNRYLRASPIPPISPLTLPSLAADAPLYNQVFSDPVPKAKQEVDKLEEKENLELSNTGDISNQTSVVEEKLSELLAELSPSSKLDSKDHAKLDFTSDNVLESAADVMPNLELETDINQEIGTISDPNNDCMPDLKDNSVTDLGVDPVHNLKDNSALDSKIEPCPYSTAKDRGDSISDLEESKESVLIASQESAPALRQMGRPDNEVLSKDTAETDSDLNLDEKLTETVEENQTSNTEAGVTSDVSKAITFDSKEAISFNSILGIDSPIATMASVSETSKIDSDKMDVDTHSETVVTASDTQDVDIQVETLPTPSDVVDVDKQAETLVTTKDKAYLGTQTETQVTPQDEADTDKQAENLVAATDKADFDAHAETLLALNDKQPSDFNAQAKALLGSNDKQSENLLIPDDPIDVHMQIETMPTGSNALDIDIKDENLATVNDTVDVDMLDPISCLYGPSPLPLPRVLSPESALLAPSPNDLQNEEMSPETAQAVQMLLEEMENDGEVEQHAIYMHNNYRVRTSEFSYHQEEANEMEGNVTEPDGDDNSEKRGSEADDSSFILNVSSSPIPGLENSFSPQNTLNSDESENLPKEYADSLEPLNEKSLEGDNVYCNTPESESSDNKTGKAAIDCENKIDLMINCDKDDEIFLSELVKADGERSHSSDSNGSCCVNYTKTSVKKVVKNGSPDSKTKTISAELPKIVQRVSSRQRKVYAPPEFIVQRLGSRKRGKSLELKRLQRDECKELRLKGLETLQGVRNGRVTRAKLKGPKD</sequence>
<dbReference type="EMBL" id="JAVRJZ010000005">
    <property type="protein sequence ID" value="KAK2723008.1"/>
    <property type="molecule type" value="Genomic_DNA"/>
</dbReference>
<dbReference type="Pfam" id="PF10491">
    <property type="entry name" value="Nrf1_DNA-bind"/>
    <property type="match status" value="1"/>
</dbReference>
<protein>
    <recommendedName>
        <fullName evidence="2">Nuclear respiratory factor 1 NLS/DNA-binding dimerisation domain-containing protein</fullName>
    </recommendedName>
</protein>
<accession>A0AA88I570</accession>
<dbReference type="InterPro" id="IPR019525">
    <property type="entry name" value="Nrf1_NLS/DNA-bd_dimer"/>
</dbReference>
<feature type="region of interest" description="Disordered" evidence="1">
    <location>
        <begin position="1070"/>
        <end position="1137"/>
    </location>
</feature>
<feature type="compositionally biased region" description="Basic and acidic residues" evidence="1">
    <location>
        <begin position="1084"/>
        <end position="1099"/>
    </location>
</feature>
<evidence type="ECO:0000313" key="3">
    <source>
        <dbReference type="EMBL" id="KAK2723008.1"/>
    </source>
</evidence>
<evidence type="ECO:0000256" key="1">
    <source>
        <dbReference type="SAM" id="MobiDB-lite"/>
    </source>
</evidence>
<feature type="region of interest" description="Disordered" evidence="1">
    <location>
        <begin position="1446"/>
        <end position="1502"/>
    </location>
</feature>